<evidence type="ECO:0000256" key="3">
    <source>
        <dbReference type="ARBA" id="ARBA00022630"/>
    </source>
</evidence>
<dbReference type="GO" id="GO:0033539">
    <property type="term" value="P:fatty acid beta-oxidation using acyl-CoA dehydrogenase"/>
    <property type="evidence" value="ECO:0007669"/>
    <property type="project" value="TreeGrafter"/>
</dbReference>
<accession>A0A512N9Y2</accession>
<evidence type="ECO:0000259" key="9">
    <source>
        <dbReference type="Pfam" id="PF02771"/>
    </source>
</evidence>
<dbReference type="Pfam" id="PF00441">
    <property type="entry name" value="Acyl-CoA_dh_1"/>
    <property type="match status" value="1"/>
</dbReference>
<comment type="cofactor">
    <cofactor evidence="1 6">
        <name>FAD</name>
        <dbReference type="ChEBI" id="CHEBI:57692"/>
    </cofactor>
</comment>
<name>A0A512N9Y2_9HYPH</name>
<dbReference type="InterPro" id="IPR037069">
    <property type="entry name" value="AcylCoA_DH/ox_N_sf"/>
</dbReference>
<feature type="domain" description="Acyl-CoA dehydrogenase/oxidase C-terminal" evidence="7">
    <location>
        <begin position="258"/>
        <end position="408"/>
    </location>
</feature>
<dbReference type="EMBL" id="BKAJ01000045">
    <property type="protein sequence ID" value="GEP55778.1"/>
    <property type="molecule type" value="Genomic_DNA"/>
</dbReference>
<keyword evidence="5 6" id="KW-0560">Oxidoreductase</keyword>
<dbReference type="InterPro" id="IPR036250">
    <property type="entry name" value="AcylCo_DH-like_C"/>
</dbReference>
<gene>
    <name evidence="10" type="ORF">RSO01_29440</name>
</gene>
<dbReference type="Gene3D" id="1.20.140.10">
    <property type="entry name" value="Butyryl-CoA Dehydrogenase, subunit A, domain 3"/>
    <property type="match status" value="1"/>
</dbReference>
<evidence type="ECO:0000256" key="4">
    <source>
        <dbReference type="ARBA" id="ARBA00022827"/>
    </source>
</evidence>
<dbReference type="Pfam" id="PF02770">
    <property type="entry name" value="Acyl-CoA_dh_M"/>
    <property type="match status" value="1"/>
</dbReference>
<dbReference type="InterPro" id="IPR009075">
    <property type="entry name" value="AcylCo_DH/oxidase_C"/>
</dbReference>
<dbReference type="SUPFAM" id="SSF47203">
    <property type="entry name" value="Acyl-CoA dehydrogenase C-terminal domain-like"/>
    <property type="match status" value="1"/>
</dbReference>
<dbReference type="OrthoDB" id="9780544at2"/>
<feature type="domain" description="Acyl-CoA oxidase/dehydrogenase middle" evidence="8">
    <location>
        <begin position="151"/>
        <end position="246"/>
    </location>
</feature>
<dbReference type="GO" id="GO:0005737">
    <property type="term" value="C:cytoplasm"/>
    <property type="evidence" value="ECO:0007669"/>
    <property type="project" value="TreeGrafter"/>
</dbReference>
<dbReference type="SUPFAM" id="SSF56645">
    <property type="entry name" value="Acyl-CoA dehydrogenase NM domain-like"/>
    <property type="match status" value="1"/>
</dbReference>
<dbReference type="RefSeq" id="WP_147149855.1">
    <property type="nucleotide sequence ID" value="NZ_BKAJ01000045.1"/>
</dbReference>
<sequence>MDFDIPAEISAYLRELDAFIEREIRPLERENDNIRFFDHRREHARTDWDNDGQPRHEWEALLAEMRRRADKAGHLRFGLPKELGGKDGSNLAMAIIREHLAHKGLGLHNDLQNESSIVGNFPVALLLHRFGTKEQKERYLEGMLTGKERIAFGLTEPNHGSDATFMETTATKQGSDWVINGMKRFNTGMHTATVDLVFARTSGKPGDARGISAFLTPVKSEGFKVEHMWWTFNMPSDHAEVSLTDVKVPASTMLGEEGRGLDVAQTFVHENRIRQAASSLGAAQYCIDMSVAYAKNRRVFGKALASNQAIQFPLAELHTEAEMTRGLVRKTAWHLDREHHMNVSEWVAMSNYRANRLVCDAADRAIQVHGGIGYSRHTPFEHIYRHHRRYRITEGSEEIQIRRVAGALFGFWGAQKASTAPKG</sequence>
<dbReference type="InterPro" id="IPR046373">
    <property type="entry name" value="Acyl-CoA_Oxase/DH_mid-dom_sf"/>
</dbReference>
<dbReference type="AlphaFoldDB" id="A0A512N9Y2"/>
<evidence type="ECO:0000256" key="1">
    <source>
        <dbReference type="ARBA" id="ARBA00001974"/>
    </source>
</evidence>
<reference evidence="10 11" key="1">
    <citation type="submission" date="2019-07" db="EMBL/GenBank/DDBJ databases">
        <title>Whole genome shotgun sequence of Reyranella soli NBRC 108950.</title>
        <authorList>
            <person name="Hosoyama A."/>
            <person name="Uohara A."/>
            <person name="Ohji S."/>
            <person name="Ichikawa N."/>
        </authorList>
    </citation>
    <scope>NUCLEOTIDE SEQUENCE [LARGE SCALE GENOMIC DNA]</scope>
    <source>
        <strain evidence="10 11">NBRC 108950</strain>
    </source>
</reference>
<dbReference type="CDD" id="cd00567">
    <property type="entry name" value="ACAD"/>
    <property type="match status" value="1"/>
</dbReference>
<evidence type="ECO:0000313" key="10">
    <source>
        <dbReference type="EMBL" id="GEP55778.1"/>
    </source>
</evidence>
<evidence type="ECO:0000259" key="8">
    <source>
        <dbReference type="Pfam" id="PF02770"/>
    </source>
</evidence>
<evidence type="ECO:0000259" key="7">
    <source>
        <dbReference type="Pfam" id="PF00441"/>
    </source>
</evidence>
<evidence type="ECO:0000256" key="6">
    <source>
        <dbReference type="RuleBase" id="RU362125"/>
    </source>
</evidence>
<dbReference type="InterPro" id="IPR013786">
    <property type="entry name" value="AcylCoA_DH/ox_N"/>
</dbReference>
<evidence type="ECO:0000256" key="5">
    <source>
        <dbReference type="ARBA" id="ARBA00023002"/>
    </source>
</evidence>
<evidence type="ECO:0000256" key="2">
    <source>
        <dbReference type="ARBA" id="ARBA00009347"/>
    </source>
</evidence>
<dbReference type="GO" id="GO:0003995">
    <property type="term" value="F:acyl-CoA dehydrogenase activity"/>
    <property type="evidence" value="ECO:0007669"/>
    <property type="project" value="TreeGrafter"/>
</dbReference>
<organism evidence="10 11">
    <name type="scientific">Reyranella soli</name>
    <dbReference type="NCBI Taxonomy" id="1230389"/>
    <lineage>
        <taxon>Bacteria</taxon>
        <taxon>Pseudomonadati</taxon>
        <taxon>Pseudomonadota</taxon>
        <taxon>Alphaproteobacteria</taxon>
        <taxon>Hyphomicrobiales</taxon>
        <taxon>Reyranellaceae</taxon>
        <taxon>Reyranella</taxon>
    </lineage>
</organism>
<proteinExistence type="inferred from homology"/>
<comment type="similarity">
    <text evidence="2 6">Belongs to the acyl-CoA dehydrogenase family.</text>
</comment>
<keyword evidence="3 6" id="KW-0285">Flavoprotein</keyword>
<dbReference type="PANTHER" id="PTHR48083:SF2">
    <property type="entry name" value="MEDIUM-CHAIN SPECIFIC ACYL-COA DEHYDROGENASE, MITOCHONDRIAL"/>
    <property type="match status" value="1"/>
</dbReference>
<dbReference type="FunFam" id="1.20.140.10:FF:000037">
    <property type="entry name" value="Similar to acyl-CoA dehydrogenase"/>
    <property type="match status" value="1"/>
</dbReference>
<dbReference type="Gene3D" id="2.40.110.10">
    <property type="entry name" value="Butyryl-CoA Dehydrogenase, subunit A, domain 2"/>
    <property type="match status" value="1"/>
</dbReference>
<evidence type="ECO:0000313" key="11">
    <source>
        <dbReference type="Proteomes" id="UP000321058"/>
    </source>
</evidence>
<dbReference type="PANTHER" id="PTHR48083">
    <property type="entry name" value="MEDIUM-CHAIN SPECIFIC ACYL-COA DEHYDROGENASE, MITOCHONDRIAL-RELATED"/>
    <property type="match status" value="1"/>
</dbReference>
<dbReference type="Gene3D" id="1.10.540.10">
    <property type="entry name" value="Acyl-CoA dehydrogenase/oxidase, N-terminal domain"/>
    <property type="match status" value="1"/>
</dbReference>
<protein>
    <submittedName>
        <fullName evidence="10">Acyl-CoA dehydrogenase</fullName>
    </submittedName>
</protein>
<dbReference type="InterPro" id="IPR009100">
    <property type="entry name" value="AcylCoA_DH/oxidase_NM_dom_sf"/>
</dbReference>
<dbReference type="Pfam" id="PF02771">
    <property type="entry name" value="Acyl-CoA_dh_N"/>
    <property type="match status" value="1"/>
</dbReference>
<dbReference type="GO" id="GO:0050660">
    <property type="term" value="F:flavin adenine dinucleotide binding"/>
    <property type="evidence" value="ECO:0007669"/>
    <property type="project" value="InterPro"/>
</dbReference>
<dbReference type="Proteomes" id="UP000321058">
    <property type="component" value="Unassembled WGS sequence"/>
</dbReference>
<comment type="caution">
    <text evidence="10">The sequence shown here is derived from an EMBL/GenBank/DDBJ whole genome shotgun (WGS) entry which is preliminary data.</text>
</comment>
<dbReference type="FunFam" id="2.40.110.10:FF:000002">
    <property type="entry name" value="Acyl-CoA dehydrogenase fadE12"/>
    <property type="match status" value="1"/>
</dbReference>
<dbReference type="InterPro" id="IPR050741">
    <property type="entry name" value="Acyl-CoA_dehydrogenase"/>
</dbReference>
<keyword evidence="4 6" id="KW-0274">FAD</keyword>
<dbReference type="InterPro" id="IPR006091">
    <property type="entry name" value="Acyl-CoA_Oxase/DH_mid-dom"/>
</dbReference>
<feature type="domain" description="Acyl-CoA dehydrogenase/oxidase N-terminal" evidence="9">
    <location>
        <begin position="41"/>
        <end position="147"/>
    </location>
</feature>
<keyword evidence="11" id="KW-1185">Reference proteome</keyword>